<keyword evidence="3" id="KW-1185">Reference proteome</keyword>
<evidence type="ECO:0000313" key="3">
    <source>
        <dbReference type="Proteomes" id="UP001596161"/>
    </source>
</evidence>
<evidence type="ECO:0000313" key="2">
    <source>
        <dbReference type="EMBL" id="MFC5270077.1"/>
    </source>
</evidence>
<sequence length="831" mass="94949">MKRKLLFFLLFFVTGSALLAQEKVFNGRVIDAQTGEPLPFVSVYFKNSDFGTTTNFDGNYSFKAVPNSDSLTVSYVGYITRSKAITNEKVQTINFQLQDNSTSLAEVLIRPTENPAFKILRQVVAHKALNNKEKLSAYQYESYNKIELDVDNITDAFKKRSLIKPVTSILDSIKLIAGDEGEPVLPVFISESLSDFYYLKNPKKTKEIIKASKVTGIGMDDGSLISQLIGSTFQEYNFYDNRMNLLKKEFVSPIADGWKLYYDYDLEDSLYINGVYCYKLKVIPRRAQDLVFGGYIWIAKENYALRQVDLSVGKSANLNFIEKVKIQQELQPTSAGPYLPVKTRLLVKIISVGKQRPGMLAKIYTSSRNIQVNQPQPLKFYTEPVELAEKALKHNDTFWNENRHDSLSATEQHVYAMIDSVREIPAVKTYVEIVNIIINGYKTVGKIDLGPYPYTYAFNNIEGHRFQVGFKTNPEFSRKIEFSGFGAYGTRDGRFKYRASGRAILSRRKWTEVGISDKEDLQQIGLETEKIGDNALFLASSRFGELKRPYRQHETEIWGQRELFKGFTERITLRQRSFNPLFPFSYVFDSNENGVVLKNSFSTSEIIFDTRFANNEMFLQSENSRISLGNKGWPVFNLRYLLGLKNALGSDVSYQRLEANVRQDIPMGILGTGRYELEAGRIFSTVPYPLLEVHLGNETPFYTRNAFTLMNYFEFASDSYASLHYNQHLEGFGLNSIPLVSKLKWRMVLTGNILYGHLSDANLALLPPQDHQGRDLETFNQFSNGVPYAEVGYGFENIFKFLRVQAFHRLTYRNNPDANNFGIKVAAQFNL</sequence>
<dbReference type="InterPro" id="IPR008969">
    <property type="entry name" value="CarboxyPept-like_regulatory"/>
</dbReference>
<accession>A0ABW0E6R3</accession>
<proteinExistence type="predicted"/>
<name>A0ABW0E6R3_9BACT</name>
<keyword evidence="1" id="KW-0732">Signal</keyword>
<feature type="chain" id="PRO_5047461093" evidence="1">
    <location>
        <begin position="21"/>
        <end position="831"/>
    </location>
</feature>
<evidence type="ECO:0000256" key="1">
    <source>
        <dbReference type="SAM" id="SignalP"/>
    </source>
</evidence>
<dbReference type="Gene3D" id="2.60.40.1120">
    <property type="entry name" value="Carboxypeptidase-like, regulatory domain"/>
    <property type="match status" value="1"/>
</dbReference>
<dbReference type="SUPFAM" id="SSF49464">
    <property type="entry name" value="Carboxypeptidase regulatory domain-like"/>
    <property type="match status" value="1"/>
</dbReference>
<dbReference type="RefSeq" id="WP_378016454.1">
    <property type="nucleotide sequence ID" value="NZ_JBHSKT010000003.1"/>
</dbReference>
<dbReference type="Pfam" id="PF18939">
    <property type="entry name" value="DUF5686"/>
    <property type="match status" value="1"/>
</dbReference>
<dbReference type="EMBL" id="JBHSKT010000003">
    <property type="protein sequence ID" value="MFC5270077.1"/>
    <property type="molecule type" value="Genomic_DNA"/>
</dbReference>
<dbReference type="Pfam" id="PF13715">
    <property type="entry name" value="CarbopepD_reg_2"/>
    <property type="match status" value="1"/>
</dbReference>
<feature type="signal peptide" evidence="1">
    <location>
        <begin position="1"/>
        <end position="20"/>
    </location>
</feature>
<reference evidence="3" key="1">
    <citation type="journal article" date="2019" name="Int. J. Syst. Evol. Microbiol.">
        <title>The Global Catalogue of Microorganisms (GCM) 10K type strain sequencing project: providing services to taxonomists for standard genome sequencing and annotation.</title>
        <authorList>
            <consortium name="The Broad Institute Genomics Platform"/>
            <consortium name="The Broad Institute Genome Sequencing Center for Infectious Disease"/>
            <person name="Wu L."/>
            <person name="Ma J."/>
        </authorList>
    </citation>
    <scope>NUCLEOTIDE SEQUENCE [LARGE SCALE GENOMIC DNA]</scope>
    <source>
        <strain evidence="3">KACC 12602</strain>
    </source>
</reference>
<comment type="caution">
    <text evidence="2">The sequence shown here is derived from an EMBL/GenBank/DDBJ whole genome shotgun (WGS) entry which is preliminary data.</text>
</comment>
<organism evidence="2 3">
    <name type="scientific">Adhaeribacter terreus</name>
    <dbReference type="NCBI Taxonomy" id="529703"/>
    <lineage>
        <taxon>Bacteria</taxon>
        <taxon>Pseudomonadati</taxon>
        <taxon>Bacteroidota</taxon>
        <taxon>Cytophagia</taxon>
        <taxon>Cytophagales</taxon>
        <taxon>Hymenobacteraceae</taxon>
        <taxon>Adhaeribacter</taxon>
    </lineage>
</organism>
<dbReference type="Proteomes" id="UP001596161">
    <property type="component" value="Unassembled WGS sequence"/>
</dbReference>
<protein>
    <submittedName>
        <fullName evidence="2">DUF5686 family protein</fullName>
    </submittedName>
</protein>
<gene>
    <name evidence="2" type="ORF">ACFPIB_05610</name>
</gene>
<dbReference type="InterPro" id="IPR043741">
    <property type="entry name" value="DUF5686"/>
</dbReference>